<name>A0A0F9BEF2_9ZZZZ</name>
<keyword evidence="1" id="KW-1133">Transmembrane helix</keyword>
<comment type="caution">
    <text evidence="2">The sequence shown here is derived from an EMBL/GenBank/DDBJ whole genome shotgun (WGS) entry which is preliminary data.</text>
</comment>
<accession>A0A0F9BEF2</accession>
<keyword evidence="1" id="KW-0812">Transmembrane</keyword>
<sequence length="57" mass="6565">MKTIIIWLWGACLSSLWWVGILTKIAPLIAFTIIGSVITLVIFGFFCRDHWEIEKRG</sequence>
<proteinExistence type="predicted"/>
<protein>
    <submittedName>
        <fullName evidence="2">Uncharacterized protein</fullName>
    </submittedName>
</protein>
<evidence type="ECO:0000256" key="1">
    <source>
        <dbReference type="SAM" id="Phobius"/>
    </source>
</evidence>
<reference evidence="2" key="1">
    <citation type="journal article" date="2015" name="Nature">
        <title>Complex archaea that bridge the gap between prokaryotes and eukaryotes.</title>
        <authorList>
            <person name="Spang A."/>
            <person name="Saw J.H."/>
            <person name="Jorgensen S.L."/>
            <person name="Zaremba-Niedzwiedzka K."/>
            <person name="Martijn J."/>
            <person name="Lind A.E."/>
            <person name="van Eijk R."/>
            <person name="Schleper C."/>
            <person name="Guy L."/>
            <person name="Ettema T.J."/>
        </authorList>
    </citation>
    <scope>NUCLEOTIDE SEQUENCE</scope>
</reference>
<organism evidence="2">
    <name type="scientific">marine sediment metagenome</name>
    <dbReference type="NCBI Taxonomy" id="412755"/>
    <lineage>
        <taxon>unclassified sequences</taxon>
        <taxon>metagenomes</taxon>
        <taxon>ecological metagenomes</taxon>
    </lineage>
</organism>
<evidence type="ECO:0000313" key="2">
    <source>
        <dbReference type="EMBL" id="KKL20115.1"/>
    </source>
</evidence>
<dbReference type="EMBL" id="LAZR01038225">
    <property type="protein sequence ID" value="KKL20115.1"/>
    <property type="molecule type" value="Genomic_DNA"/>
</dbReference>
<keyword evidence="1" id="KW-0472">Membrane</keyword>
<feature type="transmembrane region" description="Helical" evidence="1">
    <location>
        <begin position="5"/>
        <end position="22"/>
    </location>
</feature>
<dbReference type="AlphaFoldDB" id="A0A0F9BEF2"/>
<gene>
    <name evidence="2" type="ORF">LCGC14_2458720</name>
</gene>
<feature type="transmembrane region" description="Helical" evidence="1">
    <location>
        <begin position="28"/>
        <end position="47"/>
    </location>
</feature>